<feature type="domain" description="DUF3668" evidence="2">
    <location>
        <begin position="165"/>
        <end position="299"/>
    </location>
</feature>
<evidence type="ECO:0000259" key="2">
    <source>
        <dbReference type="Pfam" id="PF12416"/>
    </source>
</evidence>
<dbReference type="PANTHER" id="PTHR21574:SF0">
    <property type="entry name" value="CENTROSOMAL PROTEIN OF 120 KDA"/>
    <property type="match status" value="1"/>
</dbReference>
<comment type="caution">
    <text evidence="3">The sequence shown here is derived from an EMBL/GenBank/DDBJ whole genome shotgun (WGS) entry which is preliminary data.</text>
</comment>
<keyword evidence="4" id="KW-1185">Reference proteome</keyword>
<dbReference type="STRING" id="543379.A0A232FAE4"/>
<dbReference type="PANTHER" id="PTHR21574">
    <property type="entry name" value="CENTROSOMAL PROTEIN OF 120 KDA"/>
    <property type="match status" value="1"/>
</dbReference>
<dbReference type="Proteomes" id="UP000215335">
    <property type="component" value="Unassembled WGS sequence"/>
</dbReference>
<name>A0A232FAE4_9HYME</name>
<feature type="coiled-coil region" evidence="1">
    <location>
        <begin position="613"/>
        <end position="652"/>
    </location>
</feature>
<organism evidence="3 4">
    <name type="scientific">Trichomalopsis sarcophagae</name>
    <dbReference type="NCBI Taxonomy" id="543379"/>
    <lineage>
        <taxon>Eukaryota</taxon>
        <taxon>Metazoa</taxon>
        <taxon>Ecdysozoa</taxon>
        <taxon>Arthropoda</taxon>
        <taxon>Hexapoda</taxon>
        <taxon>Insecta</taxon>
        <taxon>Pterygota</taxon>
        <taxon>Neoptera</taxon>
        <taxon>Endopterygota</taxon>
        <taxon>Hymenoptera</taxon>
        <taxon>Apocrita</taxon>
        <taxon>Proctotrupomorpha</taxon>
        <taxon>Chalcidoidea</taxon>
        <taxon>Pteromalidae</taxon>
        <taxon>Pteromalinae</taxon>
        <taxon>Trichomalopsis</taxon>
    </lineage>
</organism>
<sequence length="937" mass="108373">MEDFTSPNLQLILGVKEGSHFDRVLKPTVIIATLNGHCLETKKIQPDSNPQYATDLIWDTDKNALRKMRCNQTPIKVECYAVNDNGSREKLGYILLSVRCAQIIHRDKESNIKTNWHNILGVRNDFNNCKPQLLLYLIIKEKINKSNNLMSKEDALPKSIYSDIAPVWLEDECLIQLGPLETCHDMFLLNIITEAATNLNYLNQEFKENGNNDFAFSYNVFDTIIKLKPFRPEFDKILINEKITIKIRTSMTVLMNYLYTKPHFLVKLKHKSFTIGQSEVDLRFLITTSSLQEFRQLNKNATSALDHYCVFKNVHSKDCKGDYRRGGEEIDKLPSLKIHVQLQSIESKGITSEGNTTNYHYSPRPQLAQNNPVSLLKQHNYFEGQKSHSNCNNRVPSVSSLEKMVHFTERPAHHKNTSIMNNGLHHSMENVSKPTSNHNSYCLNVHLDSIKFFDSKSDVKNIEFRFYHPHGEMITAISKSVSVIAEQTIQLKDVKCKLHFISPSDEIEQLLTAFAPKINICDTTFSEKKCIALISLDVKRLFVAEKPECHYVASLVDCHMRYEIGNAEITMLLEDHNLSALNRIQEGTPETVLDNSLAYKIVDELETWKERQKEMFKDELRKKEEMHLRLLNEEWQRRRACLESKLATSVEQCKVLASNLSKATEDLRTRKIQSLEKETKLIQANEELQWKYDRKLHQLQNALQKMQEEFSSKLMSLEEQNRSLLSQIELLNEKNYELEKIRRDQNEKIEAHKKASLTEDQTTSVLQQLKNLEEKLDKAERSKAFFKEQWSKAVKEIHMLKMENQQAVECQIRNSKTELDNLDLEEILHADSTALTYDQMALNQIQREIDIMHPESGLQYFKSNTSDRILNSLTDICSNNDRNYPRSDISTNSSSSDGKLNMLIEKRDSLLKNGNFTSEDGVIIKLNAEIRSILMNS</sequence>
<feature type="coiled-coil region" evidence="1">
    <location>
        <begin position="685"/>
        <end position="825"/>
    </location>
</feature>
<dbReference type="OrthoDB" id="332250at2759"/>
<evidence type="ECO:0000256" key="1">
    <source>
        <dbReference type="SAM" id="Coils"/>
    </source>
</evidence>
<dbReference type="InterPro" id="IPR022136">
    <property type="entry name" value="DUF3668"/>
</dbReference>
<dbReference type="Pfam" id="PF12416">
    <property type="entry name" value="DUF3668"/>
    <property type="match status" value="1"/>
</dbReference>
<dbReference type="Gene3D" id="2.60.40.150">
    <property type="entry name" value="C2 domain"/>
    <property type="match status" value="1"/>
</dbReference>
<evidence type="ECO:0000313" key="4">
    <source>
        <dbReference type="Proteomes" id="UP000215335"/>
    </source>
</evidence>
<dbReference type="GO" id="GO:1903724">
    <property type="term" value="P:positive regulation of centriole elongation"/>
    <property type="evidence" value="ECO:0007669"/>
    <property type="project" value="TreeGrafter"/>
</dbReference>
<protein>
    <recommendedName>
        <fullName evidence="2">DUF3668 domain-containing protein</fullName>
    </recommendedName>
</protein>
<accession>A0A232FAE4</accession>
<reference evidence="3 4" key="1">
    <citation type="journal article" date="2017" name="Curr. Biol.">
        <title>The Evolution of Venom by Co-option of Single-Copy Genes.</title>
        <authorList>
            <person name="Martinson E.O."/>
            <person name="Mrinalini"/>
            <person name="Kelkar Y.D."/>
            <person name="Chang C.H."/>
            <person name="Werren J.H."/>
        </authorList>
    </citation>
    <scope>NUCLEOTIDE SEQUENCE [LARGE SCALE GENOMIC DNA]</scope>
    <source>
        <strain evidence="3 4">Alberta</strain>
        <tissue evidence="3">Whole body</tissue>
    </source>
</reference>
<dbReference type="GO" id="GO:0005813">
    <property type="term" value="C:centrosome"/>
    <property type="evidence" value="ECO:0007669"/>
    <property type="project" value="TreeGrafter"/>
</dbReference>
<keyword evidence="1" id="KW-0175">Coiled coil</keyword>
<dbReference type="InterPro" id="IPR035892">
    <property type="entry name" value="C2_domain_sf"/>
</dbReference>
<dbReference type="InterPro" id="IPR039893">
    <property type="entry name" value="CEP120-like"/>
</dbReference>
<evidence type="ECO:0000313" key="3">
    <source>
        <dbReference type="EMBL" id="OXU27297.1"/>
    </source>
</evidence>
<proteinExistence type="predicted"/>
<dbReference type="AlphaFoldDB" id="A0A232FAE4"/>
<dbReference type="EMBL" id="NNAY01000633">
    <property type="protein sequence ID" value="OXU27297.1"/>
    <property type="molecule type" value="Genomic_DNA"/>
</dbReference>
<gene>
    <name evidence="3" type="ORF">TSAR_004458</name>
</gene>